<keyword evidence="4 12" id="KW-0227">DNA damage</keyword>
<evidence type="ECO:0000256" key="9">
    <source>
        <dbReference type="ARBA" id="ARBA00023204"/>
    </source>
</evidence>
<keyword evidence="11 12" id="KW-0326">Glycosidase</keyword>
<dbReference type="Gene3D" id="1.10.340.30">
    <property type="entry name" value="Hypothetical protein, domain 2"/>
    <property type="match status" value="1"/>
</dbReference>
<keyword evidence="12" id="KW-0539">Nucleus</keyword>
<evidence type="ECO:0000256" key="8">
    <source>
        <dbReference type="ARBA" id="ARBA00023014"/>
    </source>
</evidence>
<dbReference type="SUPFAM" id="SSF48150">
    <property type="entry name" value="DNA-glycosylase"/>
    <property type="match status" value="1"/>
</dbReference>
<evidence type="ECO:0000256" key="12">
    <source>
        <dbReference type="HAMAP-Rule" id="MF_03183"/>
    </source>
</evidence>
<protein>
    <recommendedName>
        <fullName evidence="12">Endonuclease III homolog</fullName>
        <ecNumber evidence="12">3.2.2.-</ecNumber>
        <ecNumber evidence="12">4.2.99.18</ecNumber>
    </recommendedName>
    <alternativeName>
        <fullName evidence="12">Bifunctional DNA N-glycosylase/DNA-(apurinic or apyrimidinic site) lyase</fullName>
        <shortName evidence="12">DNA glycosylase/AP lyase</shortName>
    </alternativeName>
</protein>
<dbReference type="GO" id="GO:0005634">
    <property type="term" value="C:nucleus"/>
    <property type="evidence" value="ECO:0007669"/>
    <property type="project" value="UniProtKB-SubCell"/>
</dbReference>
<evidence type="ECO:0000256" key="10">
    <source>
        <dbReference type="ARBA" id="ARBA00023239"/>
    </source>
</evidence>
<keyword evidence="2" id="KW-0004">4Fe-4S</keyword>
<evidence type="ECO:0000313" key="15">
    <source>
        <dbReference type="EMBL" id="RUS79902.1"/>
    </source>
</evidence>
<keyword evidence="9 12" id="KW-0234">DNA repair</keyword>
<dbReference type="GO" id="GO:0046872">
    <property type="term" value="F:metal ion binding"/>
    <property type="evidence" value="ECO:0007669"/>
    <property type="project" value="UniProtKB-KW"/>
</dbReference>
<dbReference type="STRING" id="188477.A0A3S1A0X3"/>
<organism evidence="15 16">
    <name type="scientific">Elysia chlorotica</name>
    <name type="common">Eastern emerald elysia</name>
    <name type="synonym">Sea slug</name>
    <dbReference type="NCBI Taxonomy" id="188477"/>
    <lineage>
        <taxon>Eukaryota</taxon>
        <taxon>Metazoa</taxon>
        <taxon>Spiralia</taxon>
        <taxon>Lophotrochozoa</taxon>
        <taxon>Mollusca</taxon>
        <taxon>Gastropoda</taxon>
        <taxon>Heterobranchia</taxon>
        <taxon>Euthyneura</taxon>
        <taxon>Panpulmonata</taxon>
        <taxon>Sacoglossa</taxon>
        <taxon>Placobranchoidea</taxon>
        <taxon>Plakobranchidae</taxon>
        <taxon>Elysia</taxon>
    </lineage>
</organism>
<evidence type="ECO:0000313" key="16">
    <source>
        <dbReference type="Proteomes" id="UP000271974"/>
    </source>
</evidence>
<dbReference type="OrthoDB" id="2099276at2759"/>
<dbReference type="GO" id="GO:0051539">
    <property type="term" value="F:4 iron, 4 sulfur cluster binding"/>
    <property type="evidence" value="ECO:0007669"/>
    <property type="project" value="UniProtKB-KW"/>
</dbReference>
<keyword evidence="5 12" id="KW-0378">Hydrolase</keyword>
<feature type="compositionally biased region" description="Polar residues" evidence="13">
    <location>
        <begin position="128"/>
        <end position="141"/>
    </location>
</feature>
<dbReference type="HAMAP" id="MF_03183">
    <property type="entry name" value="Endonuclease_III_Nth"/>
    <property type="match status" value="1"/>
</dbReference>
<dbReference type="GO" id="GO:0000703">
    <property type="term" value="F:oxidized pyrimidine nucleobase lesion DNA N-glycosylase activity"/>
    <property type="evidence" value="ECO:0007669"/>
    <property type="project" value="UniProtKB-UniRule"/>
</dbReference>
<evidence type="ECO:0000256" key="4">
    <source>
        <dbReference type="ARBA" id="ARBA00022763"/>
    </source>
</evidence>
<dbReference type="InterPro" id="IPR000445">
    <property type="entry name" value="HhH_motif"/>
</dbReference>
<keyword evidence="12" id="KW-0496">Mitochondrion</keyword>
<feature type="compositionally biased region" description="Polar residues" evidence="13">
    <location>
        <begin position="44"/>
        <end position="73"/>
    </location>
</feature>
<evidence type="ECO:0000256" key="7">
    <source>
        <dbReference type="ARBA" id="ARBA00023004"/>
    </source>
</evidence>
<dbReference type="EC" id="4.2.99.18" evidence="12"/>
<dbReference type="Gene3D" id="1.10.1670.10">
    <property type="entry name" value="Helix-hairpin-Helix base-excision DNA repair enzymes (C-terminal)"/>
    <property type="match status" value="1"/>
</dbReference>
<proteinExistence type="inferred from homology"/>
<comment type="caution">
    <text evidence="15">The sequence shown here is derived from an EMBL/GenBank/DDBJ whole genome shotgun (WGS) entry which is preliminary data.</text>
</comment>
<gene>
    <name evidence="12" type="primary">NTH1</name>
    <name evidence="15" type="ORF">EGW08_012340</name>
</gene>
<evidence type="ECO:0000256" key="2">
    <source>
        <dbReference type="ARBA" id="ARBA00022485"/>
    </source>
</evidence>
<name>A0A3S1A0X3_ELYCH</name>
<sequence length="505" mass="55851">MNSSATVTSPYFKRNTRSVSSGKLSNVQIHEPIVKKSKIRSKAKSNCGSLSSSKVTAKSDNESSITEGTSSNAGVVKTSELAQKLEPGSHEDSCNSKSEVGKPIPLPNRESANDNHSTRKAASKRTCTRSALKSDNTSIDSSYLPKTESLEEGKEKLGRKHTQAKKSKRNHIKIEFDKDSKNSSNDQNESLALEKVKLEPVDSPANIIKEACLSPVKVSKNDVKLVKSSPVKGEDGYFHVYSSPEKSGSSSWEPPLWREQYANILQMRKFRDAPVDSMGCDVISDVLARPQDYRYQVLVSLMLSSQTKDQVTSAAMSRLRQHGCSVGNILATSDEQLGKLIYPVGFWKKKIDYIKRASAILKEKYNEDIPDTIQGLCSLPGVGPKMAHLAMKCAWHTITGIGVDTHVHRISNRLRWFRKPTKDPEETRKALEEWLPRELWSEVNHLLVGFGQTTCLPVYPKCNGCLNKSICPVGRTAKASPVKKELSQKIKEEDAAGCSEITPMT</sequence>
<dbReference type="GO" id="GO:0140078">
    <property type="term" value="F:class I DNA-(apurinic or apyrimidinic site) endonuclease activity"/>
    <property type="evidence" value="ECO:0007669"/>
    <property type="project" value="UniProtKB-EC"/>
</dbReference>
<dbReference type="GO" id="GO:0006289">
    <property type="term" value="P:nucleotide-excision repair"/>
    <property type="evidence" value="ECO:0007669"/>
    <property type="project" value="TreeGrafter"/>
</dbReference>
<dbReference type="Pfam" id="PF00730">
    <property type="entry name" value="HhH-GPD"/>
    <property type="match status" value="1"/>
</dbReference>
<feature type="compositionally biased region" description="Basic and acidic residues" evidence="13">
    <location>
        <begin position="172"/>
        <end position="181"/>
    </location>
</feature>
<feature type="compositionally biased region" description="Basic residues" evidence="13">
    <location>
        <begin position="157"/>
        <end position="171"/>
    </location>
</feature>
<feature type="compositionally biased region" description="Basic residues" evidence="13">
    <location>
        <begin position="118"/>
        <end position="127"/>
    </location>
</feature>
<dbReference type="InterPro" id="IPR003265">
    <property type="entry name" value="HhH-GPD_domain"/>
</dbReference>
<dbReference type="EC" id="3.2.2.-" evidence="12"/>
<dbReference type="AlphaFoldDB" id="A0A3S1A0X3"/>
<evidence type="ECO:0000256" key="13">
    <source>
        <dbReference type="SAM" id="MobiDB-lite"/>
    </source>
</evidence>
<keyword evidence="7" id="KW-0408">Iron</keyword>
<dbReference type="InterPro" id="IPR023170">
    <property type="entry name" value="HhH_base_excis_C"/>
</dbReference>
<evidence type="ECO:0000256" key="5">
    <source>
        <dbReference type="ARBA" id="ARBA00022801"/>
    </source>
</evidence>
<comment type="catalytic activity">
    <reaction evidence="12">
        <text>2'-deoxyribonucleotide-(2'-deoxyribose 5'-phosphate)-2'-deoxyribonucleotide-DNA = a 3'-end 2'-deoxyribonucleotide-(2,3-dehydro-2,3-deoxyribose 5'-phosphate)-DNA + a 5'-end 5'-phospho-2'-deoxyribonucleoside-DNA + H(+)</text>
        <dbReference type="Rhea" id="RHEA:66592"/>
        <dbReference type="Rhea" id="RHEA-COMP:13180"/>
        <dbReference type="Rhea" id="RHEA-COMP:16897"/>
        <dbReference type="Rhea" id="RHEA-COMP:17067"/>
        <dbReference type="ChEBI" id="CHEBI:15378"/>
        <dbReference type="ChEBI" id="CHEBI:136412"/>
        <dbReference type="ChEBI" id="CHEBI:157695"/>
        <dbReference type="ChEBI" id="CHEBI:167181"/>
        <dbReference type="EC" id="4.2.99.18"/>
    </reaction>
</comment>
<keyword evidence="16" id="KW-1185">Reference proteome</keyword>
<dbReference type="GO" id="GO:0005739">
    <property type="term" value="C:mitochondrion"/>
    <property type="evidence" value="ECO:0007669"/>
    <property type="project" value="UniProtKB-SubCell"/>
</dbReference>
<evidence type="ECO:0000256" key="11">
    <source>
        <dbReference type="ARBA" id="ARBA00023295"/>
    </source>
</evidence>
<evidence type="ECO:0000259" key="14">
    <source>
        <dbReference type="SMART" id="SM00478"/>
    </source>
</evidence>
<evidence type="ECO:0000256" key="6">
    <source>
        <dbReference type="ARBA" id="ARBA00022946"/>
    </source>
</evidence>
<dbReference type="GO" id="GO:0003677">
    <property type="term" value="F:DNA binding"/>
    <property type="evidence" value="ECO:0007669"/>
    <property type="project" value="UniProtKB-UniRule"/>
</dbReference>
<dbReference type="PANTHER" id="PTHR43286">
    <property type="entry name" value="ENDONUCLEASE III-LIKE PROTEIN 1"/>
    <property type="match status" value="1"/>
</dbReference>
<dbReference type="InterPro" id="IPR030841">
    <property type="entry name" value="NTH1"/>
</dbReference>
<dbReference type="CDD" id="cd00056">
    <property type="entry name" value="ENDO3c"/>
    <property type="match status" value="1"/>
</dbReference>
<dbReference type="FunFam" id="1.10.1670.10:FF:000003">
    <property type="entry name" value="Endonuclease III homolog"/>
    <property type="match status" value="1"/>
</dbReference>
<feature type="compositionally biased region" description="Polar residues" evidence="13">
    <location>
        <begin position="17"/>
        <end position="28"/>
    </location>
</feature>
<evidence type="ECO:0000256" key="1">
    <source>
        <dbReference type="ARBA" id="ARBA00008343"/>
    </source>
</evidence>
<comment type="similarity">
    <text evidence="1 12">Belongs to the Nth/MutY family.</text>
</comment>
<keyword evidence="10 12" id="KW-0456">Lyase</keyword>
<comment type="subcellular location">
    <subcellularLocation>
        <location evidence="12">Nucleus</location>
    </subcellularLocation>
    <subcellularLocation>
        <location evidence="12">Mitochondrion</location>
    </subcellularLocation>
</comment>
<dbReference type="GO" id="GO:0006285">
    <property type="term" value="P:base-excision repair, AP site formation"/>
    <property type="evidence" value="ECO:0007669"/>
    <property type="project" value="UniProtKB-UniRule"/>
</dbReference>
<comment type="caution">
    <text evidence="12">Lacks conserved residue(s) required for the propagation of feature annotation.</text>
</comment>
<reference evidence="15 16" key="1">
    <citation type="submission" date="2019-01" db="EMBL/GenBank/DDBJ databases">
        <title>A draft genome assembly of the solar-powered sea slug Elysia chlorotica.</title>
        <authorList>
            <person name="Cai H."/>
            <person name="Li Q."/>
            <person name="Fang X."/>
            <person name="Li J."/>
            <person name="Curtis N.E."/>
            <person name="Altenburger A."/>
            <person name="Shibata T."/>
            <person name="Feng M."/>
            <person name="Maeda T."/>
            <person name="Schwartz J.A."/>
            <person name="Shigenobu S."/>
            <person name="Lundholm N."/>
            <person name="Nishiyama T."/>
            <person name="Yang H."/>
            <person name="Hasebe M."/>
            <person name="Li S."/>
            <person name="Pierce S.K."/>
            <person name="Wang J."/>
        </authorList>
    </citation>
    <scope>NUCLEOTIDE SEQUENCE [LARGE SCALE GENOMIC DNA]</scope>
    <source>
        <strain evidence="15">EC2010</strain>
        <tissue evidence="15">Whole organism of an adult</tissue>
    </source>
</reference>
<keyword evidence="3" id="KW-0479">Metal-binding</keyword>
<dbReference type="SMART" id="SM00478">
    <property type="entry name" value="ENDO3c"/>
    <property type="match status" value="1"/>
</dbReference>
<dbReference type="EMBL" id="RQTK01000422">
    <property type="protein sequence ID" value="RUS79902.1"/>
    <property type="molecule type" value="Genomic_DNA"/>
</dbReference>
<keyword evidence="8" id="KW-0411">Iron-sulfur</keyword>
<dbReference type="Pfam" id="PF00633">
    <property type="entry name" value="HHH"/>
    <property type="match status" value="1"/>
</dbReference>
<accession>A0A3S1A0X3</accession>
<comment type="function">
    <text evidence="12">Bifunctional DNA N-glycosylase with associated apurinic/apyrimidinic (AP) lyase function that catalyzes the first step in base excision repair (BER), the primary repair pathway for the repair of oxidative DNA damage. The DNA N-glycosylase activity releases the damaged DNA base from DNA by cleaving the N-glycosidic bond, leaving an AP site. The AP lyase activity cleaves the phosphodiester bond 3' to the AP site by a beta-elimination. Primarily recognizes and repairs oxidative base damage of pyrimidines.</text>
</comment>
<dbReference type="Proteomes" id="UP000271974">
    <property type="component" value="Unassembled WGS sequence"/>
</dbReference>
<dbReference type="InterPro" id="IPR011257">
    <property type="entry name" value="DNA_glycosylase"/>
</dbReference>
<feature type="region of interest" description="Disordered" evidence="13">
    <location>
        <begin position="1"/>
        <end position="188"/>
    </location>
</feature>
<keyword evidence="6" id="KW-0809">Transit peptide</keyword>
<evidence type="ECO:0000256" key="3">
    <source>
        <dbReference type="ARBA" id="ARBA00022723"/>
    </source>
</evidence>
<dbReference type="PANTHER" id="PTHR43286:SF1">
    <property type="entry name" value="ENDONUCLEASE III-LIKE PROTEIN 1"/>
    <property type="match status" value="1"/>
</dbReference>
<dbReference type="FunFam" id="1.10.340.30:FF:000005">
    <property type="entry name" value="Endonuclease III-like protein 1"/>
    <property type="match status" value="1"/>
</dbReference>
<feature type="domain" description="HhH-GPD" evidence="14">
    <location>
        <begin position="303"/>
        <end position="453"/>
    </location>
</feature>